<organism evidence="2 3">
    <name type="scientific">Dreissena polymorpha</name>
    <name type="common">Zebra mussel</name>
    <name type="synonym">Mytilus polymorpha</name>
    <dbReference type="NCBI Taxonomy" id="45954"/>
    <lineage>
        <taxon>Eukaryota</taxon>
        <taxon>Metazoa</taxon>
        <taxon>Spiralia</taxon>
        <taxon>Lophotrochozoa</taxon>
        <taxon>Mollusca</taxon>
        <taxon>Bivalvia</taxon>
        <taxon>Autobranchia</taxon>
        <taxon>Heteroconchia</taxon>
        <taxon>Euheterodonta</taxon>
        <taxon>Imparidentia</taxon>
        <taxon>Neoheterodontei</taxon>
        <taxon>Myida</taxon>
        <taxon>Dreissenoidea</taxon>
        <taxon>Dreissenidae</taxon>
        <taxon>Dreissena</taxon>
    </lineage>
</organism>
<name>A0A9D4FM22_DREPO</name>
<comment type="caution">
    <text evidence="2">The sequence shown here is derived from an EMBL/GenBank/DDBJ whole genome shotgun (WGS) entry which is preliminary data.</text>
</comment>
<evidence type="ECO:0000313" key="3">
    <source>
        <dbReference type="Proteomes" id="UP000828390"/>
    </source>
</evidence>
<dbReference type="AlphaFoldDB" id="A0A9D4FM22"/>
<reference evidence="2" key="2">
    <citation type="submission" date="2020-11" db="EMBL/GenBank/DDBJ databases">
        <authorList>
            <person name="McCartney M.A."/>
            <person name="Auch B."/>
            <person name="Kono T."/>
            <person name="Mallez S."/>
            <person name="Becker A."/>
            <person name="Gohl D.M."/>
            <person name="Silverstein K.A.T."/>
            <person name="Koren S."/>
            <person name="Bechman K.B."/>
            <person name="Herman A."/>
            <person name="Abrahante J.E."/>
            <person name="Garbe J."/>
        </authorList>
    </citation>
    <scope>NUCLEOTIDE SEQUENCE</scope>
    <source>
        <strain evidence="2">Duluth1</strain>
        <tissue evidence="2">Whole animal</tissue>
    </source>
</reference>
<keyword evidence="3" id="KW-1185">Reference proteome</keyword>
<reference evidence="2" key="1">
    <citation type="journal article" date="2019" name="bioRxiv">
        <title>The Genome of the Zebra Mussel, Dreissena polymorpha: A Resource for Invasive Species Research.</title>
        <authorList>
            <person name="McCartney M.A."/>
            <person name="Auch B."/>
            <person name="Kono T."/>
            <person name="Mallez S."/>
            <person name="Zhang Y."/>
            <person name="Obille A."/>
            <person name="Becker A."/>
            <person name="Abrahante J.E."/>
            <person name="Garbe J."/>
            <person name="Badalamenti J.P."/>
            <person name="Herman A."/>
            <person name="Mangelson H."/>
            <person name="Liachko I."/>
            <person name="Sullivan S."/>
            <person name="Sone E.D."/>
            <person name="Koren S."/>
            <person name="Silverstein K.A.T."/>
            <person name="Beckman K.B."/>
            <person name="Gohl D.M."/>
        </authorList>
    </citation>
    <scope>NUCLEOTIDE SEQUENCE</scope>
    <source>
        <strain evidence="2">Duluth1</strain>
        <tissue evidence="2">Whole animal</tissue>
    </source>
</reference>
<evidence type="ECO:0000313" key="2">
    <source>
        <dbReference type="EMBL" id="KAH3800506.1"/>
    </source>
</evidence>
<accession>A0A9D4FM22</accession>
<keyword evidence="1" id="KW-0175">Coiled coil</keyword>
<evidence type="ECO:0000256" key="1">
    <source>
        <dbReference type="SAM" id="Coils"/>
    </source>
</evidence>
<feature type="coiled-coil region" evidence="1">
    <location>
        <begin position="65"/>
        <end position="111"/>
    </location>
</feature>
<dbReference type="EMBL" id="JAIWYP010000007">
    <property type="protein sequence ID" value="KAH3800506.1"/>
    <property type="molecule type" value="Genomic_DNA"/>
</dbReference>
<feature type="coiled-coil region" evidence="1">
    <location>
        <begin position="9"/>
        <end position="36"/>
    </location>
</feature>
<sequence length="147" mass="17462">MEIEKEILTNEIKNQLKLFETDLLKLEQQYKLENKQLNEDLIISQTAAINRLREEVYLEKQACLSALEEKLKEEHEDKVERLTINVNRHKIEAVEQERRSMSERVVDLENKYGRLVRKLVTTESALAQFEESYILLQKEVTRFLAIT</sequence>
<dbReference type="Proteomes" id="UP000828390">
    <property type="component" value="Unassembled WGS sequence"/>
</dbReference>
<gene>
    <name evidence="2" type="ORF">DPMN_154139</name>
</gene>
<protein>
    <submittedName>
        <fullName evidence="2">Uncharacterized protein</fullName>
    </submittedName>
</protein>
<proteinExistence type="predicted"/>